<dbReference type="SMART" id="SM00248">
    <property type="entry name" value="ANK"/>
    <property type="match status" value="19"/>
</dbReference>
<accession>A0A4Z1STY2</accession>
<dbReference type="PANTHER" id="PTHR24120:SF4">
    <property type="entry name" value="GH07239P"/>
    <property type="match status" value="1"/>
</dbReference>
<proteinExistence type="predicted"/>
<dbReference type="PROSITE" id="PS50088">
    <property type="entry name" value="ANK_REPEAT"/>
    <property type="match status" value="3"/>
</dbReference>
<feature type="region of interest" description="Disordered" evidence="2">
    <location>
        <begin position="168"/>
        <end position="215"/>
    </location>
</feature>
<feature type="repeat" description="ANK" evidence="1">
    <location>
        <begin position="70"/>
        <end position="92"/>
    </location>
</feature>
<comment type="caution">
    <text evidence="3">The sequence shown here is derived from an EMBL/GenBank/DDBJ whole genome shotgun (WGS) entry which is preliminary data.</text>
</comment>
<dbReference type="InterPro" id="IPR002110">
    <property type="entry name" value="Ankyrin_rpt"/>
</dbReference>
<gene>
    <name evidence="3" type="ORF">GMRT_10959</name>
</gene>
<dbReference type="Pfam" id="PF12796">
    <property type="entry name" value="Ank_2"/>
    <property type="match status" value="6"/>
</dbReference>
<name>A0A4Z1STY2_GIAMU</name>
<keyword evidence="4" id="KW-1185">Reference proteome</keyword>
<dbReference type="OrthoDB" id="10252497at2759"/>
<dbReference type="Pfam" id="PF00023">
    <property type="entry name" value="Ank"/>
    <property type="match status" value="1"/>
</dbReference>
<feature type="repeat" description="ANK" evidence="1">
    <location>
        <begin position="319"/>
        <end position="339"/>
    </location>
</feature>
<evidence type="ECO:0000256" key="1">
    <source>
        <dbReference type="PROSITE-ProRule" id="PRU00023"/>
    </source>
</evidence>
<feature type="repeat" description="ANK" evidence="1">
    <location>
        <begin position="764"/>
        <end position="796"/>
    </location>
</feature>
<dbReference type="EMBL" id="VDLU01000001">
    <property type="protein sequence ID" value="TNJ29356.1"/>
    <property type="molecule type" value="Genomic_DNA"/>
</dbReference>
<dbReference type="PANTHER" id="PTHR24120">
    <property type="entry name" value="GH07239P"/>
    <property type="match status" value="1"/>
</dbReference>
<sequence>MKYVEPRRKLTTSRWTAIAAAHQATTPPWHGWVKPKIEEADKLQLREAARYGDLETAKAHLDQIFHCHTTGKTALMLAAENGHVDIVKLCLEEARACTAGPEFVILDNHALTDEDRAEFHQMMEDVYGRRWLNADIQAHYLQNYDREPDADSSSEVLTNDLIDDAVWQDSSGDQEGYGPPDNTREPTNDPTDVTDDIWSGDSIETTSGGGSQDMEGLFRLSQNSYHRHVSISPSDPIRPNSDAHDAKAYARYVVSKGMSPTGSTALTLAMSNFHKDCVDLLIDREVGLGGVTPLMQAAVRNDLEAIVLHIHTAAMTDINGFTALHYACMFGNLKAIELLHGYQQGDNSFRIDIPTPLMFAAREGHLECVAELVPSMGEIVANNRTALMYAAEHNHVSCIPWLASTANKLTAGNCSALLLAAANGHLACVKLLYALEDNVERSGKETSLIKAIYGDHVEVVRVLAGYSSLVDTARRSPLFHAMRCGNAACIDLIWERRKGLDHVTPLMLAAAKGDLQGIRSNIVQAGRTDGRALTALMYIALSGRLDLDENGARNVVLECAAVEARYLSYDGLSALMYAIRERHASLVELLLPLELSVYSPQYGNILDFAISHGAPQCVTYITDYLRDNSIRMYVTTWRRPIISEFSTNLILAVKEARMDEINKYLYQAQVEYTMQTALQVALQYQNHEAIRLLMKELGCCTGDGTSTLMLATLSNDPIAVSLLVFEATKMSANHRTALMTAASLGHVDCVRVLIEHEAGILTSKGFSALMFAAGSGHSDCVQLLLEREARIQDAQGRTALMTAIDMGEESCAELLAEVEAGMKTHSGHTALMEAAYNGSVNLVQLLLPFEKGMKTDTHYTALLMAMQEGKVDAARLLYEEEREVSQVTDLMWAAFTGDSEGVRRHLDKVGQTTPVLSTALMYACNNGNVECARLLLSEAGMQDDTGYTAMMCAVEADKPACIPIVYAHEAHLVMSDGKTAYDLAVDGSKDSCILAIETCMRRAGM</sequence>
<keyword evidence="1" id="KW-0040">ANK repeat</keyword>
<organism evidence="3 4">
    <name type="scientific">Giardia muris</name>
    <dbReference type="NCBI Taxonomy" id="5742"/>
    <lineage>
        <taxon>Eukaryota</taxon>
        <taxon>Metamonada</taxon>
        <taxon>Diplomonadida</taxon>
        <taxon>Hexamitidae</taxon>
        <taxon>Giardiinae</taxon>
        <taxon>Giardia</taxon>
    </lineage>
</organism>
<dbReference type="VEuPathDB" id="GiardiaDB:GMRT_10959"/>
<evidence type="ECO:0000256" key="2">
    <source>
        <dbReference type="SAM" id="MobiDB-lite"/>
    </source>
</evidence>
<reference evidence="3 4" key="1">
    <citation type="submission" date="2019-05" db="EMBL/GenBank/DDBJ databases">
        <title>The compact genome of Giardia muris reveals important steps in the evolution of intestinal protozoan parasites.</title>
        <authorList>
            <person name="Xu F."/>
            <person name="Jimenez-Gonzalez A."/>
            <person name="Einarsson E."/>
            <person name="Astvaldsson A."/>
            <person name="Peirasmaki D."/>
            <person name="Eckmann L."/>
            <person name="Andersson J.O."/>
            <person name="Svard S.G."/>
            <person name="Jerlstrom-Hultqvist J."/>
        </authorList>
    </citation>
    <scope>NUCLEOTIDE SEQUENCE [LARGE SCALE GENOMIC DNA]</scope>
    <source>
        <strain evidence="3 4">Roberts-Thomson</strain>
    </source>
</reference>
<protein>
    <submittedName>
        <fullName evidence="3">Ankyrin repeat protein 1</fullName>
    </submittedName>
</protein>
<dbReference type="PROSITE" id="PS50297">
    <property type="entry name" value="ANK_REP_REGION"/>
    <property type="match status" value="3"/>
</dbReference>
<dbReference type="Gene3D" id="1.25.40.20">
    <property type="entry name" value="Ankyrin repeat-containing domain"/>
    <property type="match status" value="6"/>
</dbReference>
<dbReference type="AlphaFoldDB" id="A0A4Z1STY2"/>
<dbReference type="InterPro" id="IPR036770">
    <property type="entry name" value="Ankyrin_rpt-contain_sf"/>
</dbReference>
<dbReference type="Proteomes" id="UP000315496">
    <property type="component" value="Chromosome 1"/>
</dbReference>
<evidence type="ECO:0000313" key="4">
    <source>
        <dbReference type="Proteomes" id="UP000315496"/>
    </source>
</evidence>
<evidence type="ECO:0000313" key="3">
    <source>
        <dbReference type="EMBL" id="TNJ29356.1"/>
    </source>
</evidence>
<dbReference type="SUPFAM" id="SSF48403">
    <property type="entry name" value="Ankyrin repeat"/>
    <property type="match status" value="3"/>
</dbReference>